<dbReference type="SMART" id="SM00422">
    <property type="entry name" value="HTH_MERR"/>
    <property type="match status" value="1"/>
</dbReference>
<feature type="domain" description="HTH merR-type" evidence="5">
    <location>
        <begin position="1"/>
        <end position="67"/>
    </location>
</feature>
<dbReference type="InterPro" id="IPR036594">
    <property type="entry name" value="Meth_synthase_dom"/>
</dbReference>
<dbReference type="SUPFAM" id="SSF52242">
    <property type="entry name" value="Cobalamin (vitamin B12)-binding domain"/>
    <property type="match status" value="1"/>
</dbReference>
<evidence type="ECO:0000256" key="1">
    <source>
        <dbReference type="ARBA" id="ARBA00022491"/>
    </source>
</evidence>
<dbReference type="InterPro" id="IPR000551">
    <property type="entry name" value="MerR-type_HTH_dom"/>
</dbReference>
<evidence type="ECO:0000259" key="6">
    <source>
        <dbReference type="PROSITE" id="PS51332"/>
    </source>
</evidence>
<dbReference type="Proteomes" id="UP001596524">
    <property type="component" value="Unassembled WGS sequence"/>
</dbReference>
<accession>A0ABW2N3Q0</accession>
<dbReference type="RefSeq" id="WP_255888770.1">
    <property type="nucleotide sequence ID" value="NZ_JAFMZM010000001.1"/>
</dbReference>
<comment type="caution">
    <text evidence="7">The sequence shown here is derived from an EMBL/GenBank/DDBJ whole genome shotgun (WGS) entry which is preliminary data.</text>
</comment>
<dbReference type="SUPFAM" id="SSF46955">
    <property type="entry name" value="Putative DNA-binding domain"/>
    <property type="match status" value="1"/>
</dbReference>
<dbReference type="InterPro" id="IPR047057">
    <property type="entry name" value="MerR_fam"/>
</dbReference>
<dbReference type="PANTHER" id="PTHR30204:SF69">
    <property type="entry name" value="MERR-FAMILY TRANSCRIPTIONAL REGULATOR"/>
    <property type="match status" value="1"/>
</dbReference>
<evidence type="ECO:0000256" key="3">
    <source>
        <dbReference type="ARBA" id="ARBA00023125"/>
    </source>
</evidence>
<dbReference type="Gene3D" id="1.10.1240.10">
    <property type="entry name" value="Methionine synthase domain"/>
    <property type="match status" value="1"/>
</dbReference>
<dbReference type="InterPro" id="IPR009061">
    <property type="entry name" value="DNA-bd_dom_put_sf"/>
</dbReference>
<evidence type="ECO:0000256" key="4">
    <source>
        <dbReference type="ARBA" id="ARBA00023163"/>
    </source>
</evidence>
<keyword evidence="3" id="KW-0238">DNA-binding</keyword>
<dbReference type="Pfam" id="PF13411">
    <property type="entry name" value="MerR_1"/>
    <property type="match status" value="1"/>
</dbReference>
<dbReference type="Pfam" id="PF02607">
    <property type="entry name" value="B12-binding_2"/>
    <property type="match status" value="1"/>
</dbReference>
<organism evidence="7 8">
    <name type="scientific">Nocardioides astragali</name>
    <dbReference type="NCBI Taxonomy" id="1776736"/>
    <lineage>
        <taxon>Bacteria</taxon>
        <taxon>Bacillati</taxon>
        <taxon>Actinomycetota</taxon>
        <taxon>Actinomycetes</taxon>
        <taxon>Propionibacteriales</taxon>
        <taxon>Nocardioidaceae</taxon>
        <taxon>Nocardioides</taxon>
    </lineage>
</organism>
<keyword evidence="2" id="KW-0805">Transcription regulation</keyword>
<evidence type="ECO:0000313" key="7">
    <source>
        <dbReference type="EMBL" id="MFC7360701.1"/>
    </source>
</evidence>
<dbReference type="PANTHER" id="PTHR30204">
    <property type="entry name" value="REDOX-CYCLING DRUG-SENSING TRANSCRIPTIONAL ACTIVATOR SOXR"/>
    <property type="match status" value="1"/>
</dbReference>
<dbReference type="PROSITE" id="PS50937">
    <property type="entry name" value="HTH_MERR_2"/>
    <property type="match status" value="1"/>
</dbReference>
<dbReference type="InterPro" id="IPR036724">
    <property type="entry name" value="Cobalamin-bd_sf"/>
</dbReference>
<dbReference type="EMBL" id="JBHTCH010000014">
    <property type="protein sequence ID" value="MFC7360701.1"/>
    <property type="molecule type" value="Genomic_DNA"/>
</dbReference>
<proteinExistence type="predicted"/>
<feature type="domain" description="B12-binding" evidence="6">
    <location>
        <begin position="170"/>
        <end position="286"/>
    </location>
</feature>
<gene>
    <name evidence="7" type="ORF">ACFQO6_10500</name>
</gene>
<reference evidence="8" key="1">
    <citation type="journal article" date="2019" name="Int. J. Syst. Evol. Microbiol.">
        <title>The Global Catalogue of Microorganisms (GCM) 10K type strain sequencing project: providing services to taxonomists for standard genome sequencing and annotation.</title>
        <authorList>
            <consortium name="The Broad Institute Genomics Platform"/>
            <consortium name="The Broad Institute Genome Sequencing Center for Infectious Disease"/>
            <person name="Wu L."/>
            <person name="Ma J."/>
        </authorList>
    </citation>
    <scope>NUCLEOTIDE SEQUENCE [LARGE SCALE GENOMIC DNA]</scope>
    <source>
        <strain evidence="8">FCH27</strain>
    </source>
</reference>
<dbReference type="PROSITE" id="PS51332">
    <property type="entry name" value="B12_BINDING"/>
    <property type="match status" value="1"/>
</dbReference>
<keyword evidence="4" id="KW-0804">Transcription</keyword>
<evidence type="ECO:0000313" key="8">
    <source>
        <dbReference type="Proteomes" id="UP001596524"/>
    </source>
</evidence>
<evidence type="ECO:0000259" key="5">
    <source>
        <dbReference type="PROSITE" id="PS50937"/>
    </source>
</evidence>
<sequence>MGRAAELTGVPAGTLRKWEQRYGVVNPQRTSGNYRLYDDEAVRRLSVMRSLVDAGWSAQEAARRVIDDAATAQAEIARPEESATDPRIEELIACAVDFDVPRLEKVLDEAFTDADVVSVVDDWLMPSLVHLGKAWQRGEVTVAGEHFVTSAVHRRMAFTFQTLPAAMNSGPRAVVGLARGARHELGVLAFALVLRSHGVPVTYLGGDLPLEAWVGTVGLISPAAVVLAVPMIEDIPAVREAAAALMPLSPVLLGGAHQDEVEGPRHLGHRAGAAAVALATQLAAAS</sequence>
<dbReference type="Gene3D" id="3.40.50.280">
    <property type="entry name" value="Cobalamin-binding domain"/>
    <property type="match status" value="1"/>
</dbReference>
<keyword evidence="1" id="KW-0678">Repressor</keyword>
<dbReference type="InterPro" id="IPR003759">
    <property type="entry name" value="Cbl-bd_cap"/>
</dbReference>
<protein>
    <submittedName>
        <fullName evidence="7">MerR family transcriptional regulator</fullName>
    </submittedName>
</protein>
<name>A0ABW2N3Q0_9ACTN</name>
<dbReference type="CDD" id="cd01104">
    <property type="entry name" value="HTH_MlrA-CarA"/>
    <property type="match status" value="1"/>
</dbReference>
<evidence type="ECO:0000256" key="2">
    <source>
        <dbReference type="ARBA" id="ARBA00023015"/>
    </source>
</evidence>
<dbReference type="InterPro" id="IPR006158">
    <property type="entry name" value="Cobalamin-bd"/>
</dbReference>
<dbReference type="Gene3D" id="1.10.1660.10">
    <property type="match status" value="1"/>
</dbReference>
<keyword evidence="8" id="KW-1185">Reference proteome</keyword>